<dbReference type="PANTHER" id="PTHR43619">
    <property type="entry name" value="S-ADENOSYL-L-METHIONINE-DEPENDENT METHYLTRANSFERASE YKTD-RELATED"/>
    <property type="match status" value="1"/>
</dbReference>
<dbReference type="RefSeq" id="WP_040736420.1">
    <property type="nucleotide sequence ID" value="NZ_QJKF01000016.1"/>
</dbReference>
<evidence type="ECO:0000256" key="1">
    <source>
        <dbReference type="ARBA" id="ARBA00003907"/>
    </source>
</evidence>
<evidence type="ECO:0000256" key="5">
    <source>
        <dbReference type="ARBA" id="ARBA00022691"/>
    </source>
</evidence>
<dbReference type="InterPro" id="IPR011610">
    <property type="entry name" value="SAM_mthyl_Trfase_ML2640-like"/>
</dbReference>
<evidence type="ECO:0000256" key="4">
    <source>
        <dbReference type="ARBA" id="ARBA00022679"/>
    </source>
</evidence>
<dbReference type="AlphaFoldDB" id="A0A318JWN3"/>
<organism evidence="7 8">
    <name type="scientific">Nocardia tenerifensis</name>
    <dbReference type="NCBI Taxonomy" id="228006"/>
    <lineage>
        <taxon>Bacteria</taxon>
        <taxon>Bacillati</taxon>
        <taxon>Actinomycetota</taxon>
        <taxon>Actinomycetes</taxon>
        <taxon>Mycobacteriales</taxon>
        <taxon>Nocardiaceae</taxon>
        <taxon>Nocardia</taxon>
    </lineage>
</organism>
<evidence type="ECO:0000256" key="3">
    <source>
        <dbReference type="ARBA" id="ARBA00022603"/>
    </source>
</evidence>
<gene>
    <name evidence="7" type="ORF">DFR70_116109</name>
</gene>
<comment type="caution">
    <text evidence="7">The sequence shown here is derived from an EMBL/GenBank/DDBJ whole genome shotgun (WGS) entry which is preliminary data.</text>
</comment>
<dbReference type="EC" id="2.1.1.-" evidence="6"/>
<dbReference type="SUPFAM" id="SSF53335">
    <property type="entry name" value="S-adenosyl-L-methionine-dependent methyltransferases"/>
    <property type="match status" value="1"/>
</dbReference>
<dbReference type="PANTHER" id="PTHR43619:SF2">
    <property type="entry name" value="S-ADENOSYL-L-METHIONINE-DEPENDENT METHYLTRANSFERASES SUPERFAMILY PROTEIN"/>
    <property type="match status" value="1"/>
</dbReference>
<keyword evidence="4 7" id="KW-0808">Transferase</keyword>
<evidence type="ECO:0000256" key="2">
    <source>
        <dbReference type="ARBA" id="ARBA00008138"/>
    </source>
</evidence>
<evidence type="ECO:0000313" key="7">
    <source>
        <dbReference type="EMBL" id="PXX57879.1"/>
    </source>
</evidence>
<dbReference type="Gene3D" id="3.40.50.150">
    <property type="entry name" value="Vaccinia Virus protein VP39"/>
    <property type="match status" value="1"/>
</dbReference>
<dbReference type="NCBIfam" id="TIGR00027">
    <property type="entry name" value="mthyl_TIGR00027"/>
    <property type="match status" value="1"/>
</dbReference>
<accession>A0A318JWN3</accession>
<evidence type="ECO:0000313" key="8">
    <source>
        <dbReference type="Proteomes" id="UP000247569"/>
    </source>
</evidence>
<dbReference type="Proteomes" id="UP000247569">
    <property type="component" value="Unassembled WGS sequence"/>
</dbReference>
<protein>
    <recommendedName>
        <fullName evidence="6">S-adenosyl-L-methionine-dependent methyltransferase</fullName>
        <ecNumber evidence="6">2.1.1.-</ecNumber>
    </recommendedName>
</protein>
<reference evidence="7 8" key="1">
    <citation type="submission" date="2018-05" db="EMBL/GenBank/DDBJ databases">
        <title>Genomic Encyclopedia of Type Strains, Phase IV (KMG-IV): sequencing the most valuable type-strain genomes for metagenomic binning, comparative biology and taxonomic classification.</title>
        <authorList>
            <person name="Goeker M."/>
        </authorList>
    </citation>
    <scope>NUCLEOTIDE SEQUENCE [LARGE SCALE GENOMIC DNA]</scope>
    <source>
        <strain evidence="7 8">DSM 44704</strain>
    </source>
</reference>
<keyword evidence="3 6" id="KW-0489">Methyltransferase</keyword>
<dbReference type="GO" id="GO:0032259">
    <property type="term" value="P:methylation"/>
    <property type="evidence" value="ECO:0007669"/>
    <property type="project" value="UniProtKB-KW"/>
</dbReference>
<keyword evidence="5 6" id="KW-0949">S-adenosyl-L-methionine</keyword>
<dbReference type="OrthoDB" id="9806164at2"/>
<dbReference type="GO" id="GO:0008168">
    <property type="term" value="F:methyltransferase activity"/>
    <property type="evidence" value="ECO:0007669"/>
    <property type="project" value="UniProtKB-UniRule"/>
</dbReference>
<name>A0A318JWN3_9NOCA</name>
<dbReference type="InterPro" id="IPR007213">
    <property type="entry name" value="Ppm1/Ppm2/Tcmp"/>
</dbReference>
<dbReference type="EMBL" id="QJKF01000016">
    <property type="protein sequence ID" value="PXX57879.1"/>
    <property type="molecule type" value="Genomic_DNA"/>
</dbReference>
<keyword evidence="8" id="KW-1185">Reference proteome</keyword>
<evidence type="ECO:0000256" key="6">
    <source>
        <dbReference type="RuleBase" id="RU362030"/>
    </source>
</evidence>
<dbReference type="Pfam" id="PF04072">
    <property type="entry name" value="LCM"/>
    <property type="match status" value="1"/>
</dbReference>
<dbReference type="InterPro" id="IPR029063">
    <property type="entry name" value="SAM-dependent_MTases_sf"/>
</dbReference>
<sequence length="284" mass="31606">MTETTAPMAGVAMTAIGVAVIRARESARPDRLYDDPLASRFVEAARRFYTATPDGALRWERLEALADKFFEGRTVGVRLVDDRMNEAVEAGCRQIVVLGAGLDTRAFRLALPANLRFFEIDLPELFAFKEPVLAAANPTPRCIRAVIPADLRENWSEQLRARGFREQEPTYWVEEGVLGYLGGETALRVAATLTELSAPGSRFGAGRFRVDRSQEHYAELGRLVGGEHDHPDRVPGSFEQDAEQWLAAHGWRTSFRSWDELVAPLDRPVTNGDPDIGLIEAVRE</sequence>
<comment type="similarity">
    <text evidence="2 6">Belongs to the UPF0677 family.</text>
</comment>
<comment type="function">
    <text evidence="1 6">Exhibits S-adenosyl-L-methionine-dependent methyltransferase activity.</text>
</comment>
<proteinExistence type="inferred from homology"/>